<organism evidence="2">
    <name type="scientific">marine metagenome</name>
    <dbReference type="NCBI Taxonomy" id="408172"/>
    <lineage>
        <taxon>unclassified sequences</taxon>
        <taxon>metagenomes</taxon>
        <taxon>ecological metagenomes</taxon>
    </lineage>
</organism>
<dbReference type="AlphaFoldDB" id="A0A382E5Q7"/>
<dbReference type="PANTHER" id="PTHR42743">
    <property type="entry name" value="AMINO-ACID AMINOTRANSFERASE"/>
    <property type="match status" value="1"/>
</dbReference>
<dbReference type="Pfam" id="PF19798">
    <property type="entry name" value="Sulfotransfer_5"/>
    <property type="match status" value="1"/>
</dbReference>
<reference evidence="2" key="1">
    <citation type="submission" date="2018-05" db="EMBL/GenBank/DDBJ databases">
        <authorList>
            <person name="Lanie J.A."/>
            <person name="Ng W.-L."/>
            <person name="Kazmierczak K.M."/>
            <person name="Andrzejewski T.M."/>
            <person name="Davidsen T.M."/>
            <person name="Wayne K.J."/>
            <person name="Tettelin H."/>
            <person name="Glass J.I."/>
            <person name="Rusch D."/>
            <person name="Podicherti R."/>
            <person name="Tsui H.-C.T."/>
            <person name="Winkler M.E."/>
        </authorList>
    </citation>
    <scope>NUCLEOTIDE SEQUENCE</scope>
</reference>
<evidence type="ECO:0000256" key="1">
    <source>
        <dbReference type="ARBA" id="ARBA00009320"/>
    </source>
</evidence>
<name>A0A382E5Q7_9ZZZZ</name>
<proteinExistence type="inferred from homology"/>
<dbReference type="EMBL" id="UINC01042887">
    <property type="protein sequence ID" value="SVB46126.1"/>
    <property type="molecule type" value="Genomic_DNA"/>
</dbReference>
<dbReference type="InterPro" id="IPR050571">
    <property type="entry name" value="Class-IV_PLP-Dep_Aminotrnsfr"/>
</dbReference>
<dbReference type="PANTHER" id="PTHR42743:SF11">
    <property type="entry name" value="AMINODEOXYCHORISMATE LYASE"/>
    <property type="match status" value="1"/>
</dbReference>
<protein>
    <recommendedName>
        <fullName evidence="3">Sulfotransferase domain-containing protein</fullName>
    </recommendedName>
</protein>
<evidence type="ECO:0008006" key="3">
    <source>
        <dbReference type="Google" id="ProtNLM"/>
    </source>
</evidence>
<gene>
    <name evidence="2" type="ORF">METZ01_LOCUS198980</name>
</gene>
<feature type="non-terminal residue" evidence="2">
    <location>
        <position position="101"/>
    </location>
</feature>
<sequence>MWSGPRNISTAMMRAFENRRDTTVIDEPFYAHYLSRTGADHPGKDDVLISQSTDWNSIVKLITGPVPNEQLIWYQKHMVHHVVGLGDLNWVKDFRNCFLIR</sequence>
<accession>A0A382E5Q7</accession>
<dbReference type="GO" id="GO:0019752">
    <property type="term" value="P:carboxylic acid metabolic process"/>
    <property type="evidence" value="ECO:0007669"/>
    <property type="project" value="TreeGrafter"/>
</dbReference>
<evidence type="ECO:0000313" key="2">
    <source>
        <dbReference type="EMBL" id="SVB46126.1"/>
    </source>
</evidence>
<comment type="similarity">
    <text evidence="1">Belongs to the class-IV pyridoxal-phosphate-dependent aminotransferase family.</text>
</comment>